<dbReference type="PANTHER" id="PTHR10730">
    <property type="entry name" value="PROCOLLAGEN-LYSINE,2-OXOGLUTARATE 5-DIOXYGENASE/GLYCOSYLTRANSFERASE 25 FAMILY MEMBER"/>
    <property type="match status" value="1"/>
</dbReference>
<dbReference type="Proteomes" id="UP000041254">
    <property type="component" value="Unassembled WGS sequence"/>
</dbReference>
<sequence length="557" mass="62128">MQAQATASRFALLFAAAFLGVFLISSFVGVYVSSRGWLSSSLRGIVCTSGAGPAPKQREVPVDQLVVSHVNGSLPAFVLVTIGQNPEHPGYRALSRSASYYGVHFLTLGQDQTKGGKEAKLEIMRRWLWRQDPDLLVIFTDGYDTLVRIPNEELERRMRLLIPDNDNTTIVVSSELGIWPKWHLKHKYPMPPSHVENAYRYLNSGGYAGRAGALALCLDKYPPREDDQLFFTNRFLEQDVGHGVTVKLDYERLLFQTLTRVNPEEWMLAPATYRSRDGEGMVNGLTFARTDGKDAAAVLHGNGGGRPLYHQMRLLEAGAWSFEEGSVWYERSASPYEQPRMVLAVICAHPTGNNSEFVEGLMAMEVDYSKTDIFVSSGPSCDLQLDESFKQRFAAAHEHVEATSGNAAHKEASRLMRQVNASHLLILENNLIVQQHDLVAQLVQDELPAAVPLAVSDSGQANFGVDKAAFKNGAFRGSYHEEDRDKLVSCERPGLWPAKCWSSCILLRHDYKEKDALRLRGVGDGWCDARQSIFLDNRHRFGKLLSSPVEEKEGEKS</sequence>
<evidence type="ECO:0000259" key="5">
    <source>
        <dbReference type="Pfam" id="PF25342"/>
    </source>
</evidence>
<evidence type="ECO:0000256" key="1">
    <source>
        <dbReference type="ARBA" id="ARBA00006721"/>
    </source>
</evidence>
<dbReference type="STRING" id="1169540.A0A0G4GJ05"/>
<name>A0A0G4GJ05_VITBC</name>
<dbReference type="InterPro" id="IPR057589">
    <property type="entry name" value="GT_PLOD"/>
</dbReference>
<keyword evidence="4" id="KW-0812">Transmembrane</keyword>
<dbReference type="GO" id="GO:0016740">
    <property type="term" value="F:transferase activity"/>
    <property type="evidence" value="ECO:0007669"/>
    <property type="project" value="UniProtKB-KW"/>
</dbReference>
<dbReference type="VEuPathDB" id="CryptoDB:Vbra_17939"/>
<keyword evidence="7" id="KW-1185">Reference proteome</keyword>
<reference evidence="6 7" key="1">
    <citation type="submission" date="2014-11" db="EMBL/GenBank/DDBJ databases">
        <authorList>
            <person name="Zhu J."/>
            <person name="Qi W."/>
            <person name="Song R."/>
        </authorList>
    </citation>
    <scope>NUCLEOTIDE SEQUENCE [LARGE SCALE GENOMIC DNA]</scope>
</reference>
<dbReference type="EMBL" id="CDMY01000682">
    <property type="protein sequence ID" value="CEM29822.1"/>
    <property type="molecule type" value="Genomic_DNA"/>
</dbReference>
<evidence type="ECO:0000256" key="4">
    <source>
        <dbReference type="SAM" id="Phobius"/>
    </source>
</evidence>
<keyword evidence="4" id="KW-1133">Transmembrane helix</keyword>
<evidence type="ECO:0000256" key="3">
    <source>
        <dbReference type="ARBA" id="ARBA00022679"/>
    </source>
</evidence>
<dbReference type="PhylomeDB" id="A0A0G4GJ05"/>
<organism evidence="6 7">
    <name type="scientific">Vitrella brassicaformis (strain CCMP3155)</name>
    <dbReference type="NCBI Taxonomy" id="1169540"/>
    <lineage>
        <taxon>Eukaryota</taxon>
        <taxon>Sar</taxon>
        <taxon>Alveolata</taxon>
        <taxon>Colpodellida</taxon>
        <taxon>Vitrellaceae</taxon>
        <taxon>Vitrella</taxon>
    </lineage>
</organism>
<dbReference type="OrthoDB" id="69177at2759"/>
<dbReference type="InterPro" id="IPR050757">
    <property type="entry name" value="Collagen_mod_GT25"/>
</dbReference>
<keyword evidence="2" id="KW-0328">Glycosyltransferase</keyword>
<dbReference type="CDD" id="cd22997">
    <property type="entry name" value="GT_LH"/>
    <property type="match status" value="1"/>
</dbReference>
<feature type="transmembrane region" description="Helical" evidence="4">
    <location>
        <begin position="12"/>
        <end position="32"/>
    </location>
</feature>
<evidence type="ECO:0000313" key="7">
    <source>
        <dbReference type="Proteomes" id="UP000041254"/>
    </source>
</evidence>
<evidence type="ECO:0000313" key="6">
    <source>
        <dbReference type="EMBL" id="CEM29822.1"/>
    </source>
</evidence>
<gene>
    <name evidence="6" type="ORF">Vbra_17939</name>
</gene>
<evidence type="ECO:0000256" key="2">
    <source>
        <dbReference type="ARBA" id="ARBA00022676"/>
    </source>
</evidence>
<keyword evidence="4" id="KW-0472">Membrane</keyword>
<protein>
    <recommendedName>
        <fullName evidence="5">PLOD1-3-like GT domain-containing protein</fullName>
    </recommendedName>
</protein>
<proteinExistence type="inferred from homology"/>
<feature type="domain" description="PLOD1-3-like GT" evidence="5">
    <location>
        <begin position="78"/>
        <end position="325"/>
    </location>
</feature>
<keyword evidence="3" id="KW-0808">Transferase</keyword>
<dbReference type="InParanoid" id="A0A0G4GJ05"/>
<accession>A0A0G4GJ05</accession>
<dbReference type="Pfam" id="PF25342">
    <property type="entry name" value="GT_PLOD"/>
    <property type="match status" value="1"/>
</dbReference>
<comment type="similarity">
    <text evidence="1">Belongs to the glycosyltransferase 25 family.</text>
</comment>
<dbReference type="AlphaFoldDB" id="A0A0G4GJ05"/>
<dbReference type="PANTHER" id="PTHR10730:SF53">
    <property type="entry name" value="GLYCOSYLTRANSFERASE 25 FAMILY MEMBER"/>
    <property type="match status" value="1"/>
</dbReference>